<dbReference type="EMBL" id="BAAAQB010000038">
    <property type="protein sequence ID" value="GAA2141542.1"/>
    <property type="molecule type" value="Genomic_DNA"/>
</dbReference>
<dbReference type="Proteomes" id="UP001500102">
    <property type="component" value="Unassembled WGS sequence"/>
</dbReference>
<sequence>MARLAANHDEGRGSRGRNRHRGGQPRPGSLRGQLPATAARTIGHRRQRRHRQPTHGGAGHGDRWAGHGNTGHCDRWPGHGNNTTDADGDAKTDADGVVTRDGRTDAGR</sequence>
<feature type="compositionally biased region" description="Basic residues" evidence="1">
    <location>
        <begin position="42"/>
        <end position="53"/>
    </location>
</feature>
<evidence type="ECO:0000313" key="2">
    <source>
        <dbReference type="EMBL" id="GAA2141542.1"/>
    </source>
</evidence>
<feature type="compositionally biased region" description="Basic and acidic residues" evidence="1">
    <location>
        <begin position="1"/>
        <end position="13"/>
    </location>
</feature>
<organism evidence="2 3">
    <name type="scientific">Arthrobacter humicola</name>
    <dbReference type="NCBI Taxonomy" id="409291"/>
    <lineage>
        <taxon>Bacteria</taxon>
        <taxon>Bacillati</taxon>
        <taxon>Actinomycetota</taxon>
        <taxon>Actinomycetes</taxon>
        <taxon>Micrococcales</taxon>
        <taxon>Micrococcaceae</taxon>
        <taxon>Arthrobacter</taxon>
    </lineage>
</organism>
<feature type="region of interest" description="Disordered" evidence="1">
    <location>
        <begin position="1"/>
        <end position="108"/>
    </location>
</feature>
<keyword evidence="3" id="KW-1185">Reference proteome</keyword>
<comment type="caution">
    <text evidence="2">The sequence shown here is derived from an EMBL/GenBank/DDBJ whole genome shotgun (WGS) entry which is preliminary data.</text>
</comment>
<evidence type="ECO:0000313" key="3">
    <source>
        <dbReference type="Proteomes" id="UP001500102"/>
    </source>
</evidence>
<protein>
    <submittedName>
        <fullName evidence="2">Uncharacterized protein</fullName>
    </submittedName>
</protein>
<accession>A0ABN2ZG71</accession>
<reference evidence="2 3" key="1">
    <citation type="journal article" date="2019" name="Int. J. Syst. Evol. Microbiol.">
        <title>The Global Catalogue of Microorganisms (GCM) 10K type strain sequencing project: providing services to taxonomists for standard genome sequencing and annotation.</title>
        <authorList>
            <consortium name="The Broad Institute Genomics Platform"/>
            <consortium name="The Broad Institute Genome Sequencing Center for Infectious Disease"/>
            <person name="Wu L."/>
            <person name="Ma J."/>
        </authorList>
    </citation>
    <scope>NUCLEOTIDE SEQUENCE [LARGE SCALE GENOMIC DNA]</scope>
    <source>
        <strain evidence="2 3">JCM 15921</strain>
    </source>
</reference>
<feature type="compositionally biased region" description="Basic residues" evidence="1">
    <location>
        <begin position="14"/>
        <end position="23"/>
    </location>
</feature>
<feature type="compositionally biased region" description="Basic and acidic residues" evidence="1">
    <location>
        <begin position="88"/>
        <end position="108"/>
    </location>
</feature>
<name>A0ABN2ZG71_9MICC</name>
<evidence type="ECO:0000256" key="1">
    <source>
        <dbReference type="SAM" id="MobiDB-lite"/>
    </source>
</evidence>
<gene>
    <name evidence="2" type="ORF">GCM10009825_30130</name>
</gene>
<proteinExistence type="predicted"/>